<dbReference type="PANTHER" id="PTHR23346">
    <property type="entry name" value="TRANSLATIONAL ACTIVATOR GCN1-RELATED"/>
    <property type="match status" value="1"/>
</dbReference>
<evidence type="ECO:0000256" key="2">
    <source>
        <dbReference type="PROSITE-ProRule" id="PRU00103"/>
    </source>
</evidence>
<dbReference type="Gene3D" id="2.30.110.10">
    <property type="entry name" value="Electron Transport, Fmn-binding Protein, Chain A"/>
    <property type="match status" value="1"/>
</dbReference>
<dbReference type="SMART" id="SM01349">
    <property type="entry name" value="TOG"/>
    <property type="match status" value="1"/>
</dbReference>
<evidence type="ECO:0000256" key="3">
    <source>
        <dbReference type="SAM" id="SignalP"/>
    </source>
</evidence>
<gene>
    <name evidence="5" type="ORF">CCMP2556_LOCUS9837</name>
</gene>
<feature type="non-terminal residue" evidence="5">
    <location>
        <position position="1050"/>
    </location>
</feature>
<reference evidence="5 6" key="1">
    <citation type="submission" date="2024-02" db="EMBL/GenBank/DDBJ databases">
        <authorList>
            <person name="Chen Y."/>
            <person name="Shah S."/>
            <person name="Dougan E. K."/>
            <person name="Thang M."/>
            <person name="Chan C."/>
        </authorList>
    </citation>
    <scope>NUCLEOTIDE SEQUENCE [LARGE SCALE GENOMIC DNA]</scope>
</reference>
<evidence type="ECO:0000256" key="1">
    <source>
        <dbReference type="ARBA" id="ARBA00022737"/>
    </source>
</evidence>
<dbReference type="EMBL" id="CAXAMN010004547">
    <property type="protein sequence ID" value="CAK9009849.1"/>
    <property type="molecule type" value="Genomic_DNA"/>
</dbReference>
<comment type="caution">
    <text evidence="5">The sequence shown here is derived from an EMBL/GenBank/DDBJ whole genome shotgun (WGS) entry which is preliminary data.</text>
</comment>
<evidence type="ECO:0000313" key="5">
    <source>
        <dbReference type="EMBL" id="CAK9009849.1"/>
    </source>
</evidence>
<dbReference type="Pfam" id="PF24987">
    <property type="entry name" value="HEAT_EF3_N"/>
    <property type="match status" value="2"/>
</dbReference>
<dbReference type="Pfam" id="PF24984">
    <property type="entry name" value="HEAT_EF3_GNC1"/>
    <property type="match status" value="1"/>
</dbReference>
<evidence type="ECO:0000313" key="6">
    <source>
        <dbReference type="Proteomes" id="UP001642484"/>
    </source>
</evidence>
<dbReference type="InterPro" id="IPR012349">
    <property type="entry name" value="Split_barrel_FMN-bd"/>
</dbReference>
<accession>A0ABP0J6K0</accession>
<dbReference type="PANTHER" id="PTHR23346:SF7">
    <property type="entry name" value="STALLED RIBOSOME SENSOR GCN1"/>
    <property type="match status" value="1"/>
</dbReference>
<keyword evidence="1" id="KW-0677">Repeat</keyword>
<dbReference type="InterPro" id="IPR011989">
    <property type="entry name" value="ARM-like"/>
</dbReference>
<keyword evidence="6" id="KW-1185">Reference proteome</keyword>
<feature type="repeat" description="HEAT" evidence="2">
    <location>
        <begin position="792"/>
        <end position="829"/>
    </location>
</feature>
<feature type="chain" id="PRO_5046649774" description="TOG domain-containing protein" evidence="3">
    <location>
        <begin position="25"/>
        <end position="1050"/>
    </location>
</feature>
<sequence>MLRILSLALLKGMLASEDLPPTQALQGDDECRGDDACAVNALQVKATDASGRDEPEDTVADLDHITPEDTELGAHYADGFLANMCHGVGYCAIGGYMIVAGHGDAHGMESIHGSNAGYYDSMLRAAYNRCASGSCVLITNPVGHRTQSRFHIHYRHFNGGGASLKKRLENQLCGTHGWENFSECGTGKAKFFSGYPAVFREVLGQYGGHLANVGVTVWPGSCGHGVIVLATTHCSIEHSISAKAALLYVSHTRTAYCTITGQLSILTDPDCRRRYWKPSWSLCFAKQQPEEAEGTVEPWQSQDYVLVRFAIDQASLQSVVDTSLRWDARHIKRIPGREGAHWEEDGTVDADAARAVLRLGALDASAEVAKKALEDLQLDVDEVLLMELVDYASKRGTLPEVQDLVAKALAEVLTELDDPKNAQTALELLTQLFREESTSRITVAKCLERIYATNLKDEEQVFMAFKFLLRPGLSLTNGSTPEASELRDVLLAAGISLIEQHGETYADGLIAIVEQFEDSAASTAGGESAHLGIAVFLGGLSKHLAADHVKVPEILPRLLQRLQDKTSTTSVQNAIVKVMPPLMKQNKEKAAETLDQLLETALAPKTDAVTRRGAAMGVGATVKGLGIQAVRQHNILITIGAAAEDKKSAAVREGALLCLEGLTMMLGRLFEPYVVSSLPLLLQNGSVRNSAAVREDPSVGDCERCSSFMTVVPNERRIGAFSDSQQSVRNASQVAAGAMMSQLSGPGVKQVLTPLLAGIQDKQWRTKLGSIELLASMTQCLEKQLAACLPQVVPALCTVINDQHAKVKEAAREAINKVGSIISSPEIKAIAPQLISAMTDGAQFEHITRNVLDKLLATSFVHHIDAPSLSLVCPLIHRAMKERSGDMKRKGAQIVGAMVLLIKDAKDIQPYLEMLIPQLKVTLVDQVPDVRATSAKAFGTLANALPEDMLGHLDGLASTKSPKYRRDVLPWLFEMLRSSGSAVERSGAAHGLSEVLMAKGSDRIEMLLPDILTNASNQEADPEAREGYMGLFCYLPVAMGSTFEPLAFTR</sequence>
<protein>
    <recommendedName>
        <fullName evidence="4">TOG domain-containing protein</fullName>
    </recommendedName>
</protein>
<feature type="repeat" description="HEAT" evidence="2">
    <location>
        <begin position="915"/>
        <end position="953"/>
    </location>
</feature>
<dbReference type="InterPro" id="IPR016024">
    <property type="entry name" value="ARM-type_fold"/>
</dbReference>
<dbReference type="Proteomes" id="UP001642484">
    <property type="component" value="Unassembled WGS sequence"/>
</dbReference>
<dbReference type="InterPro" id="IPR021133">
    <property type="entry name" value="HEAT_type_2"/>
</dbReference>
<keyword evidence="3" id="KW-0732">Signal</keyword>
<name>A0ABP0J6K0_9DINO</name>
<evidence type="ECO:0000259" key="4">
    <source>
        <dbReference type="SMART" id="SM01349"/>
    </source>
</evidence>
<dbReference type="InterPro" id="IPR034085">
    <property type="entry name" value="TOG"/>
</dbReference>
<organism evidence="5 6">
    <name type="scientific">Durusdinium trenchii</name>
    <dbReference type="NCBI Taxonomy" id="1381693"/>
    <lineage>
        <taxon>Eukaryota</taxon>
        <taxon>Sar</taxon>
        <taxon>Alveolata</taxon>
        <taxon>Dinophyceae</taxon>
        <taxon>Suessiales</taxon>
        <taxon>Symbiodiniaceae</taxon>
        <taxon>Durusdinium</taxon>
    </lineage>
</organism>
<dbReference type="PROSITE" id="PS50077">
    <property type="entry name" value="HEAT_REPEAT"/>
    <property type="match status" value="2"/>
</dbReference>
<dbReference type="Gene3D" id="1.25.10.10">
    <property type="entry name" value="Leucine-rich Repeat Variant"/>
    <property type="match status" value="2"/>
</dbReference>
<feature type="domain" description="TOG" evidence="4">
    <location>
        <begin position="738"/>
        <end position="982"/>
    </location>
</feature>
<proteinExistence type="predicted"/>
<feature type="signal peptide" evidence="3">
    <location>
        <begin position="1"/>
        <end position="24"/>
    </location>
</feature>
<dbReference type="SUPFAM" id="SSF48371">
    <property type="entry name" value="ARM repeat"/>
    <property type="match status" value="1"/>
</dbReference>